<name>A0A9P5VA62_9FUNG</name>
<dbReference type="OrthoDB" id="2405020at2759"/>
<keyword evidence="2" id="KW-1185">Reference proteome</keyword>
<organism evidence="1 2">
    <name type="scientific">Linnemannia schmuckeri</name>
    <dbReference type="NCBI Taxonomy" id="64567"/>
    <lineage>
        <taxon>Eukaryota</taxon>
        <taxon>Fungi</taxon>
        <taxon>Fungi incertae sedis</taxon>
        <taxon>Mucoromycota</taxon>
        <taxon>Mortierellomycotina</taxon>
        <taxon>Mortierellomycetes</taxon>
        <taxon>Mortierellales</taxon>
        <taxon>Mortierellaceae</taxon>
        <taxon>Linnemannia</taxon>
    </lineage>
</organism>
<sequence>MGVWITSSGENPAYMTDPTKATWTEDNRRYWENLGKFHSQIGSLTRLEILDLRAVGKISTPSESNTEREHFLPLSETCLPGLLALEDADQESPGKAAWAEAMS</sequence>
<comment type="caution">
    <text evidence="1">The sequence shown here is derived from an EMBL/GenBank/DDBJ whole genome shotgun (WGS) entry which is preliminary data.</text>
</comment>
<evidence type="ECO:0000313" key="2">
    <source>
        <dbReference type="Proteomes" id="UP000748756"/>
    </source>
</evidence>
<protein>
    <submittedName>
        <fullName evidence="1">Uncharacterized protein</fullName>
    </submittedName>
</protein>
<dbReference type="Proteomes" id="UP000748756">
    <property type="component" value="Unassembled WGS sequence"/>
</dbReference>
<accession>A0A9P5VA62</accession>
<dbReference type="EMBL" id="JAAAUQ010000546">
    <property type="protein sequence ID" value="KAF9149306.1"/>
    <property type="molecule type" value="Genomic_DNA"/>
</dbReference>
<dbReference type="AlphaFoldDB" id="A0A9P5VA62"/>
<evidence type="ECO:0000313" key="1">
    <source>
        <dbReference type="EMBL" id="KAF9149306.1"/>
    </source>
</evidence>
<gene>
    <name evidence="1" type="ORF">BG015_008903</name>
</gene>
<reference evidence="1" key="1">
    <citation type="journal article" date="2020" name="Fungal Divers.">
        <title>Resolving the Mortierellaceae phylogeny through synthesis of multi-gene phylogenetics and phylogenomics.</title>
        <authorList>
            <person name="Vandepol N."/>
            <person name="Liber J."/>
            <person name="Desiro A."/>
            <person name="Na H."/>
            <person name="Kennedy M."/>
            <person name="Barry K."/>
            <person name="Grigoriev I.V."/>
            <person name="Miller A.N."/>
            <person name="O'Donnell K."/>
            <person name="Stajich J.E."/>
            <person name="Bonito G."/>
        </authorList>
    </citation>
    <scope>NUCLEOTIDE SEQUENCE</scope>
    <source>
        <strain evidence="1">NRRL 6426</strain>
    </source>
</reference>
<proteinExistence type="predicted"/>